<dbReference type="PRINTS" id="PR00111">
    <property type="entry name" value="ABHYDROLASE"/>
</dbReference>
<organism evidence="3 4">
    <name type="scientific">Erwinia aphidicola</name>
    <dbReference type="NCBI Taxonomy" id="68334"/>
    <lineage>
        <taxon>Bacteria</taxon>
        <taxon>Pseudomonadati</taxon>
        <taxon>Pseudomonadota</taxon>
        <taxon>Gammaproteobacteria</taxon>
        <taxon>Enterobacterales</taxon>
        <taxon>Erwiniaceae</taxon>
        <taxon>Erwinia</taxon>
    </lineage>
</organism>
<dbReference type="Proteomes" id="UP001306592">
    <property type="component" value="Unassembled WGS sequence"/>
</dbReference>
<evidence type="ECO:0000259" key="2">
    <source>
        <dbReference type="Pfam" id="PF00561"/>
    </source>
</evidence>
<dbReference type="SUPFAM" id="SSF53474">
    <property type="entry name" value="alpha/beta-Hydrolases"/>
    <property type="match status" value="1"/>
</dbReference>
<proteinExistence type="predicted"/>
<dbReference type="RefSeq" id="WP_048918400.1">
    <property type="nucleotide sequence ID" value="NZ_CAKKMT010000015.1"/>
</dbReference>
<name>A0ABU8DDW1_ERWAP</name>
<dbReference type="Pfam" id="PF00561">
    <property type="entry name" value="Abhydrolase_1"/>
    <property type="match status" value="1"/>
</dbReference>
<dbReference type="PANTHER" id="PTHR43798:SF31">
    <property type="entry name" value="AB HYDROLASE SUPERFAMILY PROTEIN YCLE"/>
    <property type="match status" value="1"/>
</dbReference>
<feature type="domain" description="AB hydrolase-1" evidence="2">
    <location>
        <begin position="11"/>
        <end position="239"/>
    </location>
</feature>
<dbReference type="Gene3D" id="3.40.50.1820">
    <property type="entry name" value="alpha/beta hydrolase"/>
    <property type="match status" value="1"/>
</dbReference>
<evidence type="ECO:0000313" key="4">
    <source>
        <dbReference type="Proteomes" id="UP001306592"/>
    </source>
</evidence>
<evidence type="ECO:0000256" key="1">
    <source>
        <dbReference type="ARBA" id="ARBA00022801"/>
    </source>
</evidence>
<comment type="caution">
    <text evidence="3">The sequence shown here is derived from an EMBL/GenBank/DDBJ whole genome shotgun (WGS) entry which is preliminary data.</text>
</comment>
<protein>
    <submittedName>
        <fullName evidence="3">Alpha/beta hydrolase</fullName>
    </submittedName>
</protein>
<dbReference type="InterPro" id="IPR050266">
    <property type="entry name" value="AB_hydrolase_sf"/>
</dbReference>
<accession>A0ABU8DDW1</accession>
<keyword evidence="1 3" id="KW-0378">Hydrolase</keyword>
<dbReference type="EMBL" id="JBANEI010000004">
    <property type="protein sequence ID" value="MEI2681708.1"/>
    <property type="molecule type" value="Genomic_DNA"/>
</dbReference>
<sequence length="259" mass="28530">MIQWWETGNGPALVLLHGISSGSGNWHKQLNNSGLQQCCHMLAWDAPGYGQSQPLTHPHPTAALYADMLAQMLDDAHISRAVVVGHSLGALIGSAFAARYPQRVTRLVLADPAQGYGSAAPEQQRQVLEQREQQLAGGLKTLADDRAAHLLRPRADERDIATVAAGMRRLNRAAYLQAASMLATEDIHHWLADIHCPTEVWCGELDEITPPARVRELARRWSLPYLTIPTAGHACYLDNAAFFNRQLQRITEAENEPAN</sequence>
<gene>
    <name evidence="3" type="ORF">V8N49_08550</name>
</gene>
<dbReference type="InterPro" id="IPR029058">
    <property type="entry name" value="AB_hydrolase_fold"/>
</dbReference>
<keyword evidence="4" id="KW-1185">Reference proteome</keyword>
<evidence type="ECO:0000313" key="3">
    <source>
        <dbReference type="EMBL" id="MEI2681708.1"/>
    </source>
</evidence>
<dbReference type="InterPro" id="IPR000073">
    <property type="entry name" value="AB_hydrolase_1"/>
</dbReference>
<reference evidence="3 4" key="1">
    <citation type="submission" date="2024-02" db="EMBL/GenBank/DDBJ databases">
        <title>First report Erwinia aphidicola in onion in Chile.</title>
        <authorList>
            <person name="Valenzuela M."/>
            <person name="Pena M."/>
            <person name="Dutta B."/>
        </authorList>
    </citation>
    <scope>NUCLEOTIDE SEQUENCE [LARGE SCALE GENOMIC DNA]</scope>
    <source>
        <strain evidence="3 4">QCJ3A</strain>
    </source>
</reference>
<dbReference type="GO" id="GO:0016787">
    <property type="term" value="F:hydrolase activity"/>
    <property type="evidence" value="ECO:0007669"/>
    <property type="project" value="UniProtKB-KW"/>
</dbReference>
<dbReference type="PANTHER" id="PTHR43798">
    <property type="entry name" value="MONOACYLGLYCEROL LIPASE"/>
    <property type="match status" value="1"/>
</dbReference>